<dbReference type="Gene3D" id="3.90.550.10">
    <property type="entry name" value="Spore Coat Polysaccharide Biosynthesis Protein SpsA, Chain A"/>
    <property type="match status" value="1"/>
</dbReference>
<dbReference type="Pfam" id="PF00535">
    <property type="entry name" value="Glycos_transf_2"/>
    <property type="match status" value="1"/>
</dbReference>
<proteinExistence type="predicted"/>
<dbReference type="CDD" id="cd00761">
    <property type="entry name" value="Glyco_tranf_GTA_type"/>
    <property type="match status" value="1"/>
</dbReference>
<protein>
    <submittedName>
        <fullName evidence="2">Glycosyltransferase family 2 protein</fullName>
    </submittedName>
</protein>
<dbReference type="EMBL" id="JALHLE010000023">
    <property type="protein sequence ID" value="MCJ2179798.1"/>
    <property type="molecule type" value="Genomic_DNA"/>
</dbReference>
<evidence type="ECO:0000259" key="1">
    <source>
        <dbReference type="Pfam" id="PF00535"/>
    </source>
</evidence>
<name>A0ABT0B433_9SPHN</name>
<comment type="caution">
    <text evidence="2">The sequence shown here is derived from an EMBL/GenBank/DDBJ whole genome shotgun (WGS) entry which is preliminary data.</text>
</comment>
<evidence type="ECO:0000313" key="3">
    <source>
        <dbReference type="Proteomes" id="UP001162880"/>
    </source>
</evidence>
<accession>A0ABT0B433</accession>
<dbReference type="PANTHER" id="PTHR43685">
    <property type="entry name" value="GLYCOSYLTRANSFERASE"/>
    <property type="match status" value="1"/>
</dbReference>
<feature type="domain" description="Glycosyltransferase 2-like" evidence="1">
    <location>
        <begin position="8"/>
        <end position="121"/>
    </location>
</feature>
<evidence type="ECO:0000313" key="2">
    <source>
        <dbReference type="EMBL" id="MCJ2179798.1"/>
    </source>
</evidence>
<dbReference type="PANTHER" id="PTHR43685:SF2">
    <property type="entry name" value="GLYCOSYLTRANSFERASE 2-LIKE DOMAIN-CONTAINING PROTEIN"/>
    <property type="match status" value="1"/>
</dbReference>
<dbReference type="InterPro" id="IPR029044">
    <property type="entry name" value="Nucleotide-diphossugar_trans"/>
</dbReference>
<dbReference type="InterPro" id="IPR050834">
    <property type="entry name" value="Glycosyltransf_2"/>
</dbReference>
<reference evidence="2" key="1">
    <citation type="submission" date="2022-03" db="EMBL/GenBank/DDBJ databases">
        <title>Identification of a novel bacterium isolated from mangrove sediments.</title>
        <authorList>
            <person name="Pan X."/>
        </authorList>
    </citation>
    <scope>NUCLEOTIDE SEQUENCE</scope>
    <source>
        <strain evidence="2">B2580</strain>
    </source>
</reference>
<gene>
    <name evidence="2" type="ORF">MTR64_14600</name>
</gene>
<dbReference type="SUPFAM" id="SSF53448">
    <property type="entry name" value="Nucleotide-diphospho-sugar transferases"/>
    <property type="match status" value="1"/>
</dbReference>
<organism evidence="2 3">
    <name type="scientific">Novosphingobium album</name>
    <name type="common">ex Hu et al. 2023</name>
    <dbReference type="NCBI Taxonomy" id="2930093"/>
    <lineage>
        <taxon>Bacteria</taxon>
        <taxon>Pseudomonadati</taxon>
        <taxon>Pseudomonadota</taxon>
        <taxon>Alphaproteobacteria</taxon>
        <taxon>Sphingomonadales</taxon>
        <taxon>Sphingomonadaceae</taxon>
        <taxon>Novosphingobium</taxon>
    </lineage>
</organism>
<keyword evidence="3" id="KW-1185">Reference proteome</keyword>
<dbReference type="RefSeq" id="WP_243994895.1">
    <property type="nucleotide sequence ID" value="NZ_JALHLE010000023.1"/>
</dbReference>
<sequence>MSQARIVSVVVPTRDRPQFLDQALASIRALEGPDLTFEILVGDNGSDHEATATVTQAHGAQHLIVTAAGAGAARNAAMRAATGEFLAFLDDDDVWTERHVRPHLELFDRQPEVEAVFGQVVMTDPDLQAIAPPIPDDLRPDGDHLKMMLDGYFPQIGATMARIGARDTYGYFDEALLADQDWDWHLRVAGGGRMEHVDVPCVMFRQRPPGSYDALVLKRIPYTRKVFMRHAMPVWRKWRSPKEWLHSYFATLLGFYTYFADAAVERAGKGDAKGVRFAVRHALLVFPFRAVRQLMTPTPLRAAFFWSIGLGACPTPVEDAALD</sequence>
<dbReference type="InterPro" id="IPR001173">
    <property type="entry name" value="Glyco_trans_2-like"/>
</dbReference>
<dbReference type="Proteomes" id="UP001162880">
    <property type="component" value="Unassembled WGS sequence"/>
</dbReference>